<organism evidence="1 2">
    <name type="scientific">Candidatus Kaiserbacteria bacterium CG10_big_fil_rev_8_21_14_0_10_49_17</name>
    <dbReference type="NCBI Taxonomy" id="1974609"/>
    <lineage>
        <taxon>Bacteria</taxon>
        <taxon>Candidatus Kaiseribacteriota</taxon>
    </lineage>
</organism>
<reference evidence="2" key="1">
    <citation type="submission" date="2017-09" db="EMBL/GenBank/DDBJ databases">
        <title>Depth-based differentiation of microbial function through sediment-hosted aquifers and enrichment of novel symbionts in the deep terrestrial subsurface.</title>
        <authorList>
            <person name="Probst A.J."/>
            <person name="Ladd B."/>
            <person name="Jarett J.K."/>
            <person name="Geller-Mcgrath D.E."/>
            <person name="Sieber C.M.K."/>
            <person name="Emerson J.B."/>
            <person name="Anantharaman K."/>
            <person name="Thomas B.C."/>
            <person name="Malmstrom R."/>
            <person name="Stieglmeier M."/>
            <person name="Klingl A."/>
            <person name="Woyke T."/>
            <person name="Ryan C.M."/>
            <person name="Banfield J.F."/>
        </authorList>
    </citation>
    <scope>NUCLEOTIDE SEQUENCE [LARGE SCALE GENOMIC DNA]</scope>
</reference>
<evidence type="ECO:0000313" key="1">
    <source>
        <dbReference type="EMBL" id="PIT91254.1"/>
    </source>
</evidence>
<dbReference type="AlphaFoldDB" id="A0A2M6WET4"/>
<dbReference type="EMBL" id="PFBJ01000006">
    <property type="protein sequence ID" value="PIT91254.1"/>
    <property type="molecule type" value="Genomic_DNA"/>
</dbReference>
<name>A0A2M6WET4_9BACT</name>
<gene>
    <name evidence="1" type="ORF">COU17_01340</name>
</gene>
<protein>
    <submittedName>
        <fullName evidence="1">Uncharacterized protein</fullName>
    </submittedName>
</protein>
<dbReference type="Proteomes" id="UP000228809">
    <property type="component" value="Unassembled WGS sequence"/>
</dbReference>
<sequence>MMSELVPAFEHPALLARAEHPHHRRAQEETLQRMARRIQPLCEYPLLYHRRLGDRVLMVPPRRTLLSIAIGEHFKFQLRGDRHGKPHVCISLSTPRNGSAVCRLADDRFWPRIEDLCQEYMVLVGIEWVEVHADKLTHGERMIL</sequence>
<evidence type="ECO:0000313" key="2">
    <source>
        <dbReference type="Proteomes" id="UP000228809"/>
    </source>
</evidence>
<comment type="caution">
    <text evidence="1">The sequence shown here is derived from an EMBL/GenBank/DDBJ whole genome shotgun (WGS) entry which is preliminary data.</text>
</comment>
<proteinExistence type="predicted"/>
<accession>A0A2M6WET4</accession>